<dbReference type="PROSITE" id="PS00409">
    <property type="entry name" value="PROKAR_NTER_METHYL"/>
    <property type="match status" value="1"/>
</dbReference>
<evidence type="ECO:0008006" key="4">
    <source>
        <dbReference type="Google" id="ProtNLM"/>
    </source>
</evidence>
<evidence type="ECO:0000313" key="3">
    <source>
        <dbReference type="Proteomes" id="UP000177354"/>
    </source>
</evidence>
<keyword evidence="1" id="KW-0812">Transmembrane</keyword>
<protein>
    <recommendedName>
        <fullName evidence="4">Prepilin-type N-terminal cleavage/methylation domain-containing protein</fullName>
    </recommendedName>
</protein>
<comment type="caution">
    <text evidence="2">The sequence shown here is derived from an EMBL/GenBank/DDBJ whole genome shotgun (WGS) entry which is preliminary data.</text>
</comment>
<dbReference type="InterPro" id="IPR045584">
    <property type="entry name" value="Pilin-like"/>
</dbReference>
<dbReference type="InterPro" id="IPR012902">
    <property type="entry name" value="N_methyl_site"/>
</dbReference>
<accession>A0A1F5Z2Z8</accession>
<sequence>MKLNKGYSLIELLVVITLISVLGTLTAETFLLGIRAQAKSEVMKEVKQNADYVGQVIDNMVRNSIDIEEAQCNSDTGQTLTIQNPDGNYTTFDCTGSVMSSISGIFPVPTVSLNLSSTRVAIEECNFRIICPTPPLNPKYVFLNFKVSQTGSSLPKEQQASIEYQTTVSLRNYQ</sequence>
<evidence type="ECO:0000313" key="2">
    <source>
        <dbReference type="EMBL" id="OGG06743.1"/>
    </source>
</evidence>
<keyword evidence="1" id="KW-0472">Membrane</keyword>
<name>A0A1F5Z2Z8_9BACT</name>
<dbReference type="Pfam" id="PF07963">
    <property type="entry name" value="N_methyl"/>
    <property type="match status" value="1"/>
</dbReference>
<dbReference type="SUPFAM" id="SSF54523">
    <property type="entry name" value="Pili subunits"/>
    <property type="match status" value="1"/>
</dbReference>
<feature type="transmembrane region" description="Helical" evidence="1">
    <location>
        <begin position="12"/>
        <end position="34"/>
    </location>
</feature>
<reference evidence="2 3" key="1">
    <citation type="journal article" date="2016" name="Nat. Commun.">
        <title>Thousands of microbial genomes shed light on interconnected biogeochemical processes in an aquifer system.</title>
        <authorList>
            <person name="Anantharaman K."/>
            <person name="Brown C.T."/>
            <person name="Hug L.A."/>
            <person name="Sharon I."/>
            <person name="Castelle C.J."/>
            <person name="Probst A.J."/>
            <person name="Thomas B.C."/>
            <person name="Singh A."/>
            <person name="Wilkins M.J."/>
            <person name="Karaoz U."/>
            <person name="Brodie E.L."/>
            <person name="Williams K.H."/>
            <person name="Hubbard S.S."/>
            <person name="Banfield J.F."/>
        </authorList>
    </citation>
    <scope>NUCLEOTIDE SEQUENCE [LARGE SCALE GENOMIC DNA]</scope>
</reference>
<dbReference type="AlphaFoldDB" id="A0A1F5Z2Z8"/>
<dbReference type="EMBL" id="MFJF01000014">
    <property type="protein sequence ID" value="OGG06743.1"/>
    <property type="molecule type" value="Genomic_DNA"/>
</dbReference>
<organism evidence="2 3">
    <name type="scientific">Candidatus Gottesmanbacteria bacterium RIFCSPHIGHO2_01_FULL_40_15</name>
    <dbReference type="NCBI Taxonomy" id="1798376"/>
    <lineage>
        <taxon>Bacteria</taxon>
        <taxon>Candidatus Gottesmaniibacteriota</taxon>
    </lineage>
</organism>
<dbReference type="Proteomes" id="UP000177354">
    <property type="component" value="Unassembled WGS sequence"/>
</dbReference>
<gene>
    <name evidence="2" type="ORF">A2777_04580</name>
</gene>
<evidence type="ECO:0000256" key="1">
    <source>
        <dbReference type="SAM" id="Phobius"/>
    </source>
</evidence>
<dbReference type="NCBIfam" id="TIGR02532">
    <property type="entry name" value="IV_pilin_GFxxxE"/>
    <property type="match status" value="1"/>
</dbReference>
<proteinExistence type="predicted"/>
<keyword evidence="1" id="KW-1133">Transmembrane helix</keyword>